<evidence type="ECO:0000259" key="10">
    <source>
        <dbReference type="Pfam" id="PF00724"/>
    </source>
</evidence>
<keyword evidence="9" id="KW-0411">Iron-sulfur</keyword>
<dbReference type="Pfam" id="PF00724">
    <property type="entry name" value="Oxidored_FMN"/>
    <property type="match status" value="1"/>
</dbReference>
<evidence type="ECO:0000313" key="12">
    <source>
        <dbReference type="EMBL" id="RRV13460.1"/>
    </source>
</evidence>
<comment type="caution">
    <text evidence="12">The sequence shown here is derived from an EMBL/GenBank/DDBJ whole genome shotgun (WGS) entry which is preliminary data.</text>
</comment>
<comment type="cofactor">
    <cofactor evidence="1">
        <name>FMN</name>
        <dbReference type="ChEBI" id="CHEBI:58210"/>
    </cofactor>
</comment>
<evidence type="ECO:0000256" key="6">
    <source>
        <dbReference type="ARBA" id="ARBA00022723"/>
    </source>
</evidence>
<evidence type="ECO:0000256" key="3">
    <source>
        <dbReference type="ARBA" id="ARBA00011048"/>
    </source>
</evidence>
<dbReference type="InterPro" id="IPR036188">
    <property type="entry name" value="FAD/NAD-bd_sf"/>
</dbReference>
<dbReference type="CDD" id="cd02803">
    <property type="entry name" value="OYE_like_FMN_family"/>
    <property type="match status" value="1"/>
</dbReference>
<comment type="similarity">
    <text evidence="3">In the N-terminal section; belongs to the NADH:flavin oxidoreductase/NADH oxidase family.</text>
</comment>
<reference evidence="12 13" key="1">
    <citation type="submission" date="2018-10" db="EMBL/GenBank/DDBJ databases">
        <title>Transmission dynamics of multidrug resistant bacteria on intensive care unit surfaces.</title>
        <authorList>
            <person name="D'Souza A.W."/>
            <person name="Potter R.F."/>
            <person name="Wallace M."/>
            <person name="Shupe A."/>
            <person name="Patel S."/>
            <person name="Sun S."/>
            <person name="Gul D."/>
            <person name="Kwon J.H."/>
            <person name="Andleeb S."/>
            <person name="Burnham C.-A.D."/>
            <person name="Dantas G."/>
        </authorList>
    </citation>
    <scope>NUCLEOTIDE SEQUENCE [LARGE SCALE GENOMIC DNA]</scope>
    <source>
        <strain evidence="12 13">PX_177</strain>
    </source>
</reference>
<dbReference type="InterPro" id="IPR013785">
    <property type="entry name" value="Aldolase_TIM"/>
</dbReference>
<dbReference type="PRINTS" id="PR00368">
    <property type="entry name" value="FADPNR"/>
</dbReference>
<comment type="cofactor">
    <cofactor evidence="2">
        <name>[4Fe-4S] cluster</name>
        <dbReference type="ChEBI" id="CHEBI:49883"/>
    </cofactor>
</comment>
<dbReference type="InterPro" id="IPR023753">
    <property type="entry name" value="FAD/NAD-binding_dom"/>
</dbReference>
<dbReference type="PANTHER" id="PTHR42917">
    <property type="entry name" value="2,4-DIENOYL-COA REDUCTASE"/>
    <property type="match status" value="1"/>
</dbReference>
<dbReference type="AlphaFoldDB" id="A0A3R9AXJ5"/>
<dbReference type="Proteomes" id="UP000276506">
    <property type="component" value="Unassembled WGS sequence"/>
</dbReference>
<dbReference type="PRINTS" id="PR00469">
    <property type="entry name" value="PNDRDTASEII"/>
</dbReference>
<keyword evidence="8" id="KW-0408">Iron</keyword>
<evidence type="ECO:0000313" key="13">
    <source>
        <dbReference type="Proteomes" id="UP000276506"/>
    </source>
</evidence>
<evidence type="ECO:0000256" key="9">
    <source>
        <dbReference type="ARBA" id="ARBA00023014"/>
    </source>
</evidence>
<dbReference type="Gene3D" id="3.40.50.720">
    <property type="entry name" value="NAD(P)-binding Rossmann-like Domain"/>
    <property type="match status" value="1"/>
</dbReference>
<evidence type="ECO:0000256" key="5">
    <source>
        <dbReference type="ARBA" id="ARBA00022643"/>
    </source>
</evidence>
<dbReference type="Gene3D" id="3.20.20.70">
    <property type="entry name" value="Aldolase class I"/>
    <property type="match status" value="1"/>
</dbReference>
<accession>A0A3R9AXJ5</accession>
<keyword evidence="4" id="KW-0285">Flavoprotein</keyword>
<dbReference type="EMBL" id="RHQL01000002">
    <property type="protein sequence ID" value="RRV13460.1"/>
    <property type="molecule type" value="Genomic_DNA"/>
</dbReference>
<organism evidence="12 13">
    <name type="scientific">Stutzerimonas xanthomarina</name>
    <dbReference type="NCBI Taxonomy" id="271420"/>
    <lineage>
        <taxon>Bacteria</taxon>
        <taxon>Pseudomonadati</taxon>
        <taxon>Pseudomonadota</taxon>
        <taxon>Gammaproteobacteria</taxon>
        <taxon>Pseudomonadales</taxon>
        <taxon>Pseudomonadaceae</taxon>
        <taxon>Stutzerimonas</taxon>
    </lineage>
</organism>
<dbReference type="GO" id="GO:0016491">
    <property type="term" value="F:oxidoreductase activity"/>
    <property type="evidence" value="ECO:0007669"/>
    <property type="project" value="UniProtKB-KW"/>
</dbReference>
<dbReference type="GO" id="GO:0046872">
    <property type="term" value="F:metal ion binding"/>
    <property type="evidence" value="ECO:0007669"/>
    <property type="project" value="UniProtKB-KW"/>
</dbReference>
<dbReference type="GO" id="GO:0010181">
    <property type="term" value="F:FMN binding"/>
    <property type="evidence" value="ECO:0007669"/>
    <property type="project" value="InterPro"/>
</dbReference>
<sequence length="670" mass="72085">MPIARYPNLFSPFVLKNLTIPNRTVMAPMSTNLGTLDGYVTPEQIAFYRARAEGGTGMIIVEFCCVDSNTGRSEHRQLTLESLSHVAGHQRLVEAITSAGSVACLQLQHGGQGAKRELVVGGMAVAPSDVPSRSNPDKLAARALSEDEIRHLIECFGRSAELGVQAGYQAFELHGAHGYLLTSFLSPFTNHRTDAWGGDEERRLNFARAVMKRVRQAIGDRPLIYRLSADEFAPGGLSIEDMERIAPKLAAAGADALHVSIGLGWTSFEKIIEPMSTPEGWRLPYSHRIRATAGVPVITVGQIRWPDTAERAIREGDADLIALGRPLLADPQWANHARNGENIRPCTSCNYCVAISSGAHGAIGCAENPRAGHELDLVPDAGNRRGERAVVIGGGPGGMAAALMLQQAGFVTELYEGRDTLGGGLIASAAPPFKDKLTWYQDYLVKQMGKSSIKVELGSFADIDTLSQGEKPAIVLLANGGQAIRLPIEGIDSPRVRDAYEVLMGDTSTLLPPDPDAPVMVYGGGETGCETAELLADHGYPVVLISRSPAAQLARSAEMIYRGVLKKRLAENPRIRVIDNSSIVRITDDGLVILETRDGQRSELLASQVLIAQGRRPNDTLLRQLLERHIPFAAIGDARRGGRIGDAVHDAYRAVLALCATSAEQNPMAC</sequence>
<feature type="domain" description="FAD/NAD(P)-binding" evidence="11">
    <location>
        <begin position="389"/>
        <end position="624"/>
    </location>
</feature>
<dbReference type="Gene3D" id="3.50.50.60">
    <property type="entry name" value="FAD/NAD(P)-binding domain"/>
    <property type="match status" value="1"/>
</dbReference>
<keyword evidence="5" id="KW-0288">FMN</keyword>
<name>A0A3R9AXJ5_9GAMM</name>
<proteinExistence type="inferred from homology"/>
<evidence type="ECO:0000256" key="2">
    <source>
        <dbReference type="ARBA" id="ARBA00001966"/>
    </source>
</evidence>
<evidence type="ECO:0000256" key="4">
    <source>
        <dbReference type="ARBA" id="ARBA00022630"/>
    </source>
</evidence>
<evidence type="ECO:0000256" key="7">
    <source>
        <dbReference type="ARBA" id="ARBA00023002"/>
    </source>
</evidence>
<dbReference type="SUPFAM" id="SSF51905">
    <property type="entry name" value="FAD/NAD(P)-binding domain"/>
    <property type="match status" value="1"/>
</dbReference>
<feature type="domain" description="NADH:flavin oxidoreductase/NADH oxidase N-terminal" evidence="10">
    <location>
        <begin position="9"/>
        <end position="340"/>
    </location>
</feature>
<evidence type="ECO:0000256" key="8">
    <source>
        <dbReference type="ARBA" id="ARBA00023004"/>
    </source>
</evidence>
<dbReference type="Pfam" id="PF07992">
    <property type="entry name" value="Pyr_redox_2"/>
    <property type="match status" value="1"/>
</dbReference>
<dbReference type="PANTHER" id="PTHR42917:SF2">
    <property type="entry name" value="2,4-DIENOYL-COA REDUCTASE [(2E)-ENOYL-COA-PRODUCING]"/>
    <property type="match status" value="1"/>
</dbReference>
<protein>
    <submittedName>
        <fullName evidence="12">NADH:flavin oxidoreductase</fullName>
    </submittedName>
</protein>
<keyword evidence="7" id="KW-0560">Oxidoreductase</keyword>
<gene>
    <name evidence="12" type="ORF">EGJ28_07580</name>
</gene>
<keyword evidence="6" id="KW-0479">Metal-binding</keyword>
<dbReference type="GO" id="GO:0051536">
    <property type="term" value="F:iron-sulfur cluster binding"/>
    <property type="evidence" value="ECO:0007669"/>
    <property type="project" value="UniProtKB-KW"/>
</dbReference>
<dbReference type="RefSeq" id="WP_125876798.1">
    <property type="nucleotide sequence ID" value="NZ_RHQL01000002.1"/>
</dbReference>
<dbReference type="InterPro" id="IPR051793">
    <property type="entry name" value="NADH:flavin_oxidoreductase"/>
</dbReference>
<evidence type="ECO:0000259" key="11">
    <source>
        <dbReference type="Pfam" id="PF07992"/>
    </source>
</evidence>
<dbReference type="InterPro" id="IPR001155">
    <property type="entry name" value="OxRdtase_FMN_N"/>
</dbReference>
<dbReference type="SUPFAM" id="SSF51395">
    <property type="entry name" value="FMN-linked oxidoreductases"/>
    <property type="match status" value="1"/>
</dbReference>
<evidence type="ECO:0000256" key="1">
    <source>
        <dbReference type="ARBA" id="ARBA00001917"/>
    </source>
</evidence>